<dbReference type="SUPFAM" id="SSF48726">
    <property type="entry name" value="Immunoglobulin"/>
    <property type="match status" value="1"/>
</dbReference>
<accession>A0A9N9QI55</accession>
<dbReference type="PANTHER" id="PTHR21261">
    <property type="entry name" value="BEAT PROTEIN"/>
    <property type="match status" value="1"/>
</dbReference>
<feature type="domain" description="Ig-like" evidence="1">
    <location>
        <begin position="52"/>
        <end position="134"/>
    </location>
</feature>
<protein>
    <recommendedName>
        <fullName evidence="1">Ig-like domain-containing protein</fullName>
    </recommendedName>
</protein>
<dbReference type="Gene3D" id="2.60.40.10">
    <property type="entry name" value="Immunoglobulins"/>
    <property type="match status" value="2"/>
</dbReference>
<dbReference type="InterPro" id="IPR013783">
    <property type="entry name" value="Ig-like_fold"/>
</dbReference>
<dbReference type="OrthoDB" id="6343941at2759"/>
<evidence type="ECO:0000313" key="2">
    <source>
        <dbReference type="EMBL" id="CAG9766105.1"/>
    </source>
</evidence>
<dbReference type="InterPro" id="IPR007110">
    <property type="entry name" value="Ig-like_dom"/>
</dbReference>
<proteinExistence type="predicted"/>
<dbReference type="PROSITE" id="PS50835">
    <property type="entry name" value="IG_LIKE"/>
    <property type="match status" value="1"/>
</dbReference>
<organism evidence="2 3">
    <name type="scientific">Ceutorhynchus assimilis</name>
    <name type="common">cabbage seed weevil</name>
    <dbReference type="NCBI Taxonomy" id="467358"/>
    <lineage>
        <taxon>Eukaryota</taxon>
        <taxon>Metazoa</taxon>
        <taxon>Ecdysozoa</taxon>
        <taxon>Arthropoda</taxon>
        <taxon>Hexapoda</taxon>
        <taxon>Insecta</taxon>
        <taxon>Pterygota</taxon>
        <taxon>Neoptera</taxon>
        <taxon>Endopterygota</taxon>
        <taxon>Coleoptera</taxon>
        <taxon>Polyphaga</taxon>
        <taxon>Cucujiformia</taxon>
        <taxon>Curculionidae</taxon>
        <taxon>Ceutorhynchinae</taxon>
        <taxon>Ceutorhynchus</taxon>
    </lineage>
</organism>
<evidence type="ECO:0000313" key="3">
    <source>
        <dbReference type="Proteomes" id="UP001152799"/>
    </source>
</evidence>
<dbReference type="InterPro" id="IPR036179">
    <property type="entry name" value="Ig-like_dom_sf"/>
</dbReference>
<dbReference type="AlphaFoldDB" id="A0A9N9QI55"/>
<keyword evidence="3" id="KW-1185">Reference proteome</keyword>
<dbReference type="EMBL" id="OU892279">
    <property type="protein sequence ID" value="CAG9766105.1"/>
    <property type="molecule type" value="Genomic_DNA"/>
</dbReference>
<evidence type="ECO:0000259" key="1">
    <source>
        <dbReference type="PROSITE" id="PS50835"/>
    </source>
</evidence>
<dbReference type="PANTHER" id="PTHR21261:SF15">
    <property type="entry name" value="BEATEN PATH IIIA, ISOFORM D-RELATED"/>
    <property type="match status" value="1"/>
</dbReference>
<name>A0A9N9QI55_9CUCU</name>
<dbReference type="Proteomes" id="UP001152799">
    <property type="component" value="Chromosome 3"/>
</dbReference>
<gene>
    <name evidence="2" type="ORF">CEUTPL_LOCUS6696</name>
</gene>
<sequence>MTSARRTDRNCLKMLCGNWIFVLVVFCSMHEIDTLKDVKALIPLAVHANDFVTLRCEFNLEQDTLYTVKWYKGTHEFFRYVPKEDPQMQIFPLPGIKVDLSGSSMHYVSLLNLPPESSGKYLCEVTTDSPDFLTRIASGYMYVINVPEESPSMEITRVDEKIIANCTTPPSYPPMNVSWFLNGIRVPESSRRSVRLDPYSTKRETPTMIVTHLEKEIDEHLFQGGVIRVRCMATLFNLYASEHVYTIHDNSPQPWQSSISFTEGHPGYHSGSNNRMQTEIQIIVMLLQIVAFLLLNYN</sequence>
<dbReference type="FunFam" id="2.60.40.10:FF:000437">
    <property type="entry name" value="Beat-IIIc, isoform A"/>
    <property type="match status" value="1"/>
</dbReference>
<reference evidence="2" key="1">
    <citation type="submission" date="2022-01" db="EMBL/GenBank/DDBJ databases">
        <authorList>
            <person name="King R."/>
        </authorList>
    </citation>
    <scope>NUCLEOTIDE SEQUENCE</scope>
</reference>